<dbReference type="STRING" id="48709.A0A1D2MT49"/>
<dbReference type="OMA" id="RWLFKEP"/>
<dbReference type="OrthoDB" id="10060229at2759"/>
<evidence type="ECO:0000313" key="3">
    <source>
        <dbReference type="Proteomes" id="UP000094527"/>
    </source>
</evidence>
<reference evidence="2 3" key="1">
    <citation type="journal article" date="2016" name="Genome Biol. Evol.">
        <title>Gene Family Evolution Reflects Adaptation to Soil Environmental Stressors in the Genome of the Collembolan Orchesella cincta.</title>
        <authorList>
            <person name="Faddeeva-Vakhrusheva A."/>
            <person name="Derks M.F."/>
            <person name="Anvar S.Y."/>
            <person name="Agamennone V."/>
            <person name="Suring W."/>
            <person name="Smit S."/>
            <person name="van Straalen N.M."/>
            <person name="Roelofs D."/>
        </authorList>
    </citation>
    <scope>NUCLEOTIDE SEQUENCE [LARGE SCALE GENOMIC DNA]</scope>
    <source>
        <tissue evidence="2">Mixed pool</tissue>
    </source>
</reference>
<organism evidence="2 3">
    <name type="scientific">Orchesella cincta</name>
    <name type="common">Springtail</name>
    <name type="synonym">Podura cincta</name>
    <dbReference type="NCBI Taxonomy" id="48709"/>
    <lineage>
        <taxon>Eukaryota</taxon>
        <taxon>Metazoa</taxon>
        <taxon>Ecdysozoa</taxon>
        <taxon>Arthropoda</taxon>
        <taxon>Hexapoda</taxon>
        <taxon>Collembola</taxon>
        <taxon>Entomobryomorpha</taxon>
        <taxon>Entomobryoidea</taxon>
        <taxon>Orchesellidae</taxon>
        <taxon>Orchesellinae</taxon>
        <taxon>Orchesella</taxon>
    </lineage>
</organism>
<comment type="caution">
    <text evidence="2">The sequence shown here is derived from an EMBL/GenBank/DDBJ whole genome shotgun (WGS) entry which is preliminary data.</text>
</comment>
<dbReference type="AlphaFoldDB" id="A0A1D2MT49"/>
<evidence type="ECO:0000256" key="1">
    <source>
        <dbReference type="SAM" id="MobiDB-lite"/>
    </source>
</evidence>
<sequence length="416" mass="47276">MPCVFVGRVSGPFLWKVLVCAGVVVTYLSSFCGGVPGVDGGGHHHHRRSSHGTSAQGHVSPASGVGHTRNPHSLVSHATTQTSAYIGGTGPGVSHPVVPGAVMHLFPRYGYLSLSMRVVPRNDTQNWIFLEPSKEILDPSTYRVQQQTFLTTDNSLPLHNEFHIDLCEDLQQLVQAYFRRFVIEGLDRPWHSFAGGWRTPSLAKYFGIDPTFVKGDYRYMLVRVLMVRQAGRVDPFQNMTVLPNYRDSVHSFRANDYTSSFKFFNDVGTHYISSFLTGNSIYQVFVYDAHGYEAVKRRLSETGWIRSSYMAQLPYLLPLWVKHMGKVMILNSSPHTTQAVREALTIRFLFSVYPNIFKMHDNAELVRRIEKYLNTEPDGLLGLELKTLDVVFRDPAKKKWYDESLQQTLQLWEINL</sequence>
<keyword evidence="3" id="KW-1185">Reference proteome</keyword>
<dbReference type="EMBL" id="LJIJ01000601">
    <property type="protein sequence ID" value="ODM95964.1"/>
    <property type="molecule type" value="Genomic_DNA"/>
</dbReference>
<feature type="region of interest" description="Disordered" evidence="1">
    <location>
        <begin position="41"/>
        <end position="71"/>
    </location>
</feature>
<protein>
    <submittedName>
        <fullName evidence="2">Torso-like protein</fullName>
    </submittedName>
</protein>
<gene>
    <name evidence="2" type="ORF">Ocin01_10719</name>
</gene>
<name>A0A1D2MT49_ORCCI</name>
<proteinExistence type="predicted"/>
<accession>A0A1D2MT49</accession>
<evidence type="ECO:0000313" key="2">
    <source>
        <dbReference type="EMBL" id="ODM95964.1"/>
    </source>
</evidence>
<dbReference type="Proteomes" id="UP000094527">
    <property type="component" value="Unassembled WGS sequence"/>
</dbReference>